<evidence type="ECO:0000256" key="1">
    <source>
        <dbReference type="SAM" id="MobiDB-lite"/>
    </source>
</evidence>
<proteinExistence type="predicted"/>
<sequence>MASYTAVNAGREGERWLEQAGRAHRVKSTVEQNQRAAIPLNPVDGSYAE</sequence>
<keyword evidence="3" id="KW-1185">Reference proteome</keyword>
<evidence type="ECO:0000313" key="3">
    <source>
        <dbReference type="Proteomes" id="UP000186601"/>
    </source>
</evidence>
<dbReference type="AlphaFoldDB" id="A0A2R6NXX9"/>
<dbReference type="EMBL" id="MLYV02000690">
    <property type="protein sequence ID" value="PSR79620.1"/>
    <property type="molecule type" value="Genomic_DNA"/>
</dbReference>
<dbReference type="Proteomes" id="UP000186601">
    <property type="component" value="Unassembled WGS sequence"/>
</dbReference>
<reference evidence="2 3" key="1">
    <citation type="submission" date="2018-02" db="EMBL/GenBank/DDBJ databases">
        <title>Genome sequence of the basidiomycete white-rot fungus Phlebia centrifuga.</title>
        <authorList>
            <person name="Granchi Z."/>
            <person name="Peng M."/>
            <person name="de Vries R.P."/>
            <person name="Hilden K."/>
            <person name="Makela M.R."/>
            <person name="Grigoriev I."/>
            <person name="Riley R."/>
        </authorList>
    </citation>
    <scope>NUCLEOTIDE SEQUENCE [LARGE SCALE GENOMIC DNA]</scope>
    <source>
        <strain evidence="2 3">FBCC195</strain>
    </source>
</reference>
<gene>
    <name evidence="2" type="ORF">PHLCEN_2v6921</name>
</gene>
<organism evidence="2 3">
    <name type="scientific">Hermanssonia centrifuga</name>
    <dbReference type="NCBI Taxonomy" id="98765"/>
    <lineage>
        <taxon>Eukaryota</taxon>
        <taxon>Fungi</taxon>
        <taxon>Dikarya</taxon>
        <taxon>Basidiomycota</taxon>
        <taxon>Agaricomycotina</taxon>
        <taxon>Agaricomycetes</taxon>
        <taxon>Polyporales</taxon>
        <taxon>Meruliaceae</taxon>
        <taxon>Hermanssonia</taxon>
    </lineage>
</organism>
<name>A0A2R6NXX9_9APHY</name>
<comment type="caution">
    <text evidence="2">The sequence shown here is derived from an EMBL/GenBank/DDBJ whole genome shotgun (WGS) entry which is preliminary data.</text>
</comment>
<accession>A0A2R6NXX9</accession>
<protein>
    <submittedName>
        <fullName evidence="2">Uncharacterized protein</fullName>
    </submittedName>
</protein>
<feature type="region of interest" description="Disordered" evidence="1">
    <location>
        <begin position="27"/>
        <end position="49"/>
    </location>
</feature>
<evidence type="ECO:0000313" key="2">
    <source>
        <dbReference type="EMBL" id="PSR79620.1"/>
    </source>
</evidence>